<dbReference type="SUPFAM" id="SSF49785">
    <property type="entry name" value="Galactose-binding domain-like"/>
    <property type="match status" value="2"/>
</dbReference>
<evidence type="ECO:0000256" key="2">
    <source>
        <dbReference type="ARBA" id="ARBA00009809"/>
    </source>
</evidence>
<evidence type="ECO:0000256" key="3">
    <source>
        <dbReference type="ARBA" id="ARBA00012756"/>
    </source>
</evidence>
<dbReference type="SUPFAM" id="SSF51011">
    <property type="entry name" value="Glycosyl hydrolase domain"/>
    <property type="match status" value="1"/>
</dbReference>
<dbReference type="InterPro" id="IPR036833">
    <property type="entry name" value="BetaGal_dom3_sf"/>
</dbReference>
<name>A0A0W0FXE0_MONRR</name>
<dbReference type="InterPro" id="IPR018954">
    <property type="entry name" value="Betagal_dom2"/>
</dbReference>
<dbReference type="InterPro" id="IPR008979">
    <property type="entry name" value="Galactose-bd-like_sf"/>
</dbReference>
<dbReference type="SUPFAM" id="SSF51445">
    <property type="entry name" value="(Trans)glycosidases"/>
    <property type="match status" value="1"/>
</dbReference>
<dbReference type="Gene3D" id="2.60.120.260">
    <property type="entry name" value="Galactose-binding domain-like"/>
    <property type="match status" value="2"/>
</dbReference>
<dbReference type="InterPro" id="IPR037110">
    <property type="entry name" value="Betagal_dom2_sf"/>
</dbReference>
<evidence type="ECO:0000256" key="1">
    <source>
        <dbReference type="ARBA" id="ARBA00001412"/>
    </source>
</evidence>
<comment type="catalytic activity">
    <reaction evidence="1">
        <text>Hydrolysis of terminal non-reducing beta-D-galactose residues in beta-D-galactosides.</text>
        <dbReference type="EC" id="3.2.1.23"/>
    </reaction>
</comment>
<dbReference type="InterPro" id="IPR031330">
    <property type="entry name" value="Gly_Hdrlase_35_cat"/>
</dbReference>
<dbReference type="Proteomes" id="UP000054988">
    <property type="component" value="Unassembled WGS sequence"/>
</dbReference>
<evidence type="ECO:0000259" key="10">
    <source>
        <dbReference type="SMART" id="SM01029"/>
    </source>
</evidence>
<dbReference type="PRINTS" id="PR00742">
    <property type="entry name" value="GLHYDRLASE35"/>
</dbReference>
<organism evidence="11 12">
    <name type="scientific">Moniliophthora roreri</name>
    <name type="common">Frosty pod rot fungus</name>
    <name type="synonym">Monilia roreri</name>
    <dbReference type="NCBI Taxonomy" id="221103"/>
    <lineage>
        <taxon>Eukaryota</taxon>
        <taxon>Fungi</taxon>
        <taxon>Dikarya</taxon>
        <taxon>Basidiomycota</taxon>
        <taxon>Agaricomycotina</taxon>
        <taxon>Agaricomycetes</taxon>
        <taxon>Agaricomycetidae</taxon>
        <taxon>Agaricales</taxon>
        <taxon>Marasmiineae</taxon>
        <taxon>Marasmiaceae</taxon>
        <taxon>Moniliophthora</taxon>
    </lineage>
</organism>
<dbReference type="SUPFAM" id="SSF117100">
    <property type="entry name" value="Beta-galactosidase LacA, domain 3"/>
    <property type="match status" value="1"/>
</dbReference>
<dbReference type="AlphaFoldDB" id="A0A0W0FXE0"/>
<feature type="domain" description="Beta-galactosidase" evidence="10">
    <location>
        <begin position="404"/>
        <end position="598"/>
    </location>
</feature>
<evidence type="ECO:0000256" key="7">
    <source>
        <dbReference type="ARBA" id="ARBA00023295"/>
    </source>
</evidence>
<dbReference type="InterPro" id="IPR017853">
    <property type="entry name" value="GH"/>
</dbReference>
<evidence type="ECO:0000256" key="4">
    <source>
        <dbReference type="ARBA" id="ARBA00022729"/>
    </source>
</evidence>
<dbReference type="SMART" id="SM01029">
    <property type="entry name" value="BetaGal_dom2"/>
    <property type="match status" value="1"/>
</dbReference>
<dbReference type="Gene3D" id="2.102.20.10">
    <property type="entry name" value="Beta-galactosidase, domain 2"/>
    <property type="match status" value="1"/>
</dbReference>
<evidence type="ECO:0000256" key="6">
    <source>
        <dbReference type="ARBA" id="ARBA00023180"/>
    </source>
</evidence>
<evidence type="ECO:0000256" key="9">
    <source>
        <dbReference type="SAM" id="SignalP"/>
    </source>
</evidence>
<accession>A0A0W0FXE0</accession>
<dbReference type="Pfam" id="PF01301">
    <property type="entry name" value="Glyco_hydro_35"/>
    <property type="match status" value="2"/>
</dbReference>
<comment type="caution">
    <text evidence="11">The sequence shown here is derived from an EMBL/GenBank/DDBJ whole genome shotgun (WGS) entry which is preliminary data.</text>
</comment>
<dbReference type="InterPro" id="IPR025300">
    <property type="entry name" value="BetaGal_jelly_roll_dom"/>
</dbReference>
<keyword evidence="7" id="KW-0326">Glycosidase</keyword>
<evidence type="ECO:0000256" key="8">
    <source>
        <dbReference type="RuleBase" id="RU003679"/>
    </source>
</evidence>
<dbReference type="Pfam" id="PF13363">
    <property type="entry name" value="BetaGal_dom3"/>
    <property type="match status" value="1"/>
</dbReference>
<dbReference type="Pfam" id="PF13364">
    <property type="entry name" value="BetaGal_ABD2"/>
    <property type="match status" value="2"/>
</dbReference>
<evidence type="ECO:0000256" key="5">
    <source>
        <dbReference type="ARBA" id="ARBA00022801"/>
    </source>
</evidence>
<reference evidence="11 12" key="1">
    <citation type="submission" date="2015-12" db="EMBL/GenBank/DDBJ databases">
        <title>Draft genome sequence of Moniliophthora roreri, the causal agent of frosty pod rot of cacao.</title>
        <authorList>
            <person name="Aime M.C."/>
            <person name="Diaz-Valderrama J.R."/>
            <person name="Kijpornyongpan T."/>
            <person name="Phillips-Mora W."/>
        </authorList>
    </citation>
    <scope>NUCLEOTIDE SEQUENCE [LARGE SCALE GENOMIC DNA]</scope>
    <source>
        <strain evidence="11 12">MCA 2952</strain>
    </source>
</reference>
<gene>
    <name evidence="11" type="ORF">WG66_6407</name>
</gene>
<dbReference type="GO" id="GO:0004565">
    <property type="term" value="F:beta-galactosidase activity"/>
    <property type="evidence" value="ECO:0007669"/>
    <property type="project" value="UniProtKB-EC"/>
</dbReference>
<dbReference type="Gene3D" id="3.20.20.80">
    <property type="entry name" value="Glycosidases"/>
    <property type="match status" value="1"/>
</dbReference>
<sequence>MATMRSTLLFLVQFVFLFTSLTLSVARGIASRQEGPRPRTWTDQVDYDEYSLIIKGQRVFLHSGEFMTYRLPVPDLWPDILEKFKAAGFNGLSLYTHMGSINPSRGVVDFESYRALKPLFEAAKEIGVWVVLRPGAFVRLRGSFTFYKANLQLYINAETSAGGLAHWTTTEVKGKLRSNASDYREAWTPYILGIIREAVDYQITQGGPIIAVQVDNEYGQDPGAGYFEDLKAVYRNESNGIVVPLTYNDPGMGRSFINGTGAVDLYGFDAYPNRYDCAHPNIWRPVPENYHEYHMEVNRWQPLYIPEYQGGSLQAWGPNTPDYSGCAALTGPDFESVFYKQLWADNVKLVNYYPLYGGTSWGGIPFQSTPRMTGEQLCISEPRTLTTKYTELKLQGIFLRSSPEFYKTDVIANSTEIPIIDTLNSSSLGFATLLRNPDTGAGFWIVRHNESTSTAISEFKLNVTTASGASLQIPNIARAITLDGRQSKVLVTDYAFGSSRALYSTAEVFFAGVIDGRDVLFLHGYSNQEHEVVLSLTGTNTANATSEFIIYTPEPALAGLAPNSTLVSFRKGIQGLRTLHASDTQLVVFADTSTAETFWAPSIASNTSEHASFWGIGTNQSVLVGGPYLVRSAHIEGDTLALRGDLNASNVKKESRLMIIAPRSITKVTWNEEIVLLDDSSVDDGYITGTIELAEKAEITVPELDGWKYHDSLPEIGDEFDDSQWVVANHTETNVPFKMWYGDGRVLYGCDYGYCEGAVVWRGHFNAAGAEKSMNLSINGGQGFAATVWLNDLFLDTSFGNSSNGANNINETDQVFTFPDGSVRLGQDNVVTVVQDNMGLNENWYTDDHMKSPRGIRGFQLNSGNFSEWKVQGKIGGYTNFPDKVRGVMNEGGLFGERKGWHLPDFDTSSWENRSLSDGLPNAAAGVGFFVTKFILSIPGGYDVPISFNFDEPFGQPYRALLFVNGWNMGKRIGNLGPQAKFPVHEGILNYQGENTVAVALWSMTPNVTVSPTLSLAADGVFNGGVGRIRTNNPAWMQEGRE</sequence>
<protein>
    <recommendedName>
        <fullName evidence="3">beta-galactosidase</fullName>
        <ecNumber evidence="3">3.2.1.23</ecNumber>
    </recommendedName>
</protein>
<evidence type="ECO:0000313" key="11">
    <source>
        <dbReference type="EMBL" id="KTB41020.1"/>
    </source>
</evidence>
<dbReference type="GO" id="GO:0005975">
    <property type="term" value="P:carbohydrate metabolic process"/>
    <property type="evidence" value="ECO:0007669"/>
    <property type="project" value="InterPro"/>
</dbReference>
<dbReference type="EC" id="3.2.1.23" evidence="3"/>
<feature type="chain" id="PRO_5006902192" description="beta-galactosidase" evidence="9">
    <location>
        <begin position="27"/>
        <end position="1042"/>
    </location>
</feature>
<comment type="similarity">
    <text evidence="2 8">Belongs to the glycosyl hydrolase 35 family.</text>
</comment>
<dbReference type="Gene3D" id="2.60.390.10">
    <property type="entry name" value="Beta-galactosidase, domain 3"/>
    <property type="match status" value="1"/>
</dbReference>
<dbReference type="PANTHER" id="PTHR23421">
    <property type="entry name" value="BETA-GALACTOSIDASE RELATED"/>
    <property type="match status" value="1"/>
</dbReference>
<dbReference type="InterPro" id="IPR025972">
    <property type="entry name" value="BetaGal_dom3"/>
</dbReference>
<proteinExistence type="inferred from homology"/>
<keyword evidence="6" id="KW-0325">Glycoprotein</keyword>
<keyword evidence="4 9" id="KW-0732">Signal</keyword>
<dbReference type="Pfam" id="PF10435">
    <property type="entry name" value="BetaGal_dom2"/>
    <property type="match status" value="1"/>
</dbReference>
<dbReference type="InterPro" id="IPR001944">
    <property type="entry name" value="Glycoside_Hdrlase_35"/>
</dbReference>
<keyword evidence="5 11" id="KW-0378">Hydrolase</keyword>
<dbReference type="EMBL" id="LATX01001522">
    <property type="protein sequence ID" value="KTB41020.1"/>
    <property type="molecule type" value="Genomic_DNA"/>
</dbReference>
<feature type="signal peptide" evidence="9">
    <location>
        <begin position="1"/>
        <end position="26"/>
    </location>
</feature>
<evidence type="ECO:0000313" key="12">
    <source>
        <dbReference type="Proteomes" id="UP000054988"/>
    </source>
</evidence>
<dbReference type="eggNOG" id="KOG0496">
    <property type="taxonomic scope" value="Eukaryota"/>
</dbReference>